<dbReference type="InterPro" id="IPR029034">
    <property type="entry name" value="Cystine-knot_cytokine"/>
</dbReference>
<evidence type="ECO:0000256" key="1">
    <source>
        <dbReference type="ARBA" id="ARBA00022729"/>
    </source>
</evidence>
<evidence type="ECO:0000256" key="2">
    <source>
        <dbReference type="ARBA" id="ARBA00023157"/>
    </source>
</evidence>
<reference evidence="7" key="1">
    <citation type="journal article" date="2013" name="BMC Genomics">
        <title>A deep insight into the sialotranscriptome of the mosquito, Psorophora albipes.</title>
        <authorList>
            <person name="Chagas A.C."/>
            <person name="Calvo E."/>
            <person name="Rios-Velasquez C.M."/>
            <person name="Pessoa F.A."/>
            <person name="Medeiros J.F."/>
            <person name="Ribeiro J.M."/>
        </authorList>
    </citation>
    <scope>NUCLEOTIDE SEQUENCE</scope>
</reference>
<dbReference type="EMBL" id="GALA01001053">
    <property type="protein sequence ID" value="JAA93799.1"/>
    <property type="molecule type" value="mRNA"/>
</dbReference>
<evidence type="ECO:0000256" key="5">
    <source>
        <dbReference type="SAM" id="Phobius"/>
    </source>
</evidence>
<dbReference type="GO" id="GO:0021556">
    <property type="term" value="P:central nervous system formation"/>
    <property type="evidence" value="ECO:0007669"/>
    <property type="project" value="TreeGrafter"/>
</dbReference>
<evidence type="ECO:0000256" key="3">
    <source>
        <dbReference type="ARBA" id="ARBA00023180"/>
    </source>
</evidence>
<dbReference type="GO" id="GO:0008083">
    <property type="term" value="F:growth factor activity"/>
    <property type="evidence" value="ECO:0007669"/>
    <property type="project" value="TreeGrafter"/>
</dbReference>
<feature type="region of interest" description="Disordered" evidence="4">
    <location>
        <begin position="32"/>
        <end position="169"/>
    </location>
</feature>
<proteinExistence type="evidence at transcript level"/>
<dbReference type="GO" id="GO:0005121">
    <property type="term" value="F:Toll binding"/>
    <property type="evidence" value="ECO:0007669"/>
    <property type="project" value="TreeGrafter"/>
</dbReference>
<keyword evidence="1" id="KW-0732">Signal</keyword>
<evidence type="ECO:0000259" key="6">
    <source>
        <dbReference type="Pfam" id="PF16077"/>
    </source>
</evidence>
<evidence type="ECO:0000256" key="4">
    <source>
        <dbReference type="SAM" id="MobiDB-lite"/>
    </source>
</evidence>
<feature type="transmembrane region" description="Helical" evidence="5">
    <location>
        <begin position="6"/>
        <end position="28"/>
    </location>
</feature>
<dbReference type="InterPro" id="IPR052444">
    <property type="entry name" value="Spz/Toll_ligand-like"/>
</dbReference>
<dbReference type="Pfam" id="PF16077">
    <property type="entry name" value="Spaetzle"/>
    <property type="match status" value="1"/>
</dbReference>
<dbReference type="PANTHER" id="PTHR23199:SF12">
    <property type="entry name" value="NEUROTROPHIN 1-RELATED"/>
    <property type="match status" value="1"/>
</dbReference>
<sequence>MVPEAAWTICLSSGMVILLLFFSTIALMPTPLVRPREPHSTNNGEAPSTEKDVQMLIEEVFTRKGYSNPDPSTNDYPDPMPEEVATKSDGRKRRKRPLQKIGPDFDPSKSYVIKHPNGTITYIPPKESPLNSSSTTSSSSSARATQGSSSSTTEATTNRKAEASTSNGVAYRSRRCLSDNCSTDSIEFPDTMSTECSPTYPICTNVNNYPDQMINNIVSRHKERFSEVFGNDVVVEDGDKLVQRFDGTDLDALCESVERLIHPKEGFTKDDQKIMIVNTQDYTQGVRIETCRSGGNPCDSLSKVFAKTECRQLYHYRTLLAIDPKSNQPYKEKFRLPSCCKCFITRSFRRKRDVEGL</sequence>
<dbReference type="Gene3D" id="2.10.90.10">
    <property type="entry name" value="Cystine-knot cytokines"/>
    <property type="match status" value="1"/>
</dbReference>
<keyword evidence="5" id="KW-1133">Transmembrane helix</keyword>
<keyword evidence="5" id="KW-0472">Membrane</keyword>
<dbReference type="SUPFAM" id="SSF57501">
    <property type="entry name" value="Cystine-knot cytokines"/>
    <property type="match status" value="1"/>
</dbReference>
<keyword evidence="2" id="KW-1015">Disulfide bond</keyword>
<dbReference type="GO" id="GO:0005615">
    <property type="term" value="C:extracellular space"/>
    <property type="evidence" value="ECO:0007669"/>
    <property type="project" value="UniProtKB-ARBA"/>
</dbReference>
<organism evidence="7">
    <name type="scientific">Psorophora albipes</name>
    <dbReference type="NCBI Taxonomy" id="869069"/>
    <lineage>
        <taxon>Eukaryota</taxon>
        <taxon>Metazoa</taxon>
        <taxon>Ecdysozoa</taxon>
        <taxon>Arthropoda</taxon>
        <taxon>Hexapoda</taxon>
        <taxon>Insecta</taxon>
        <taxon>Pterygota</taxon>
        <taxon>Neoptera</taxon>
        <taxon>Endopterygota</taxon>
        <taxon>Diptera</taxon>
        <taxon>Nematocera</taxon>
        <taxon>Culicoidea</taxon>
        <taxon>Culicidae</taxon>
        <taxon>Culicinae</taxon>
        <taxon>Aedini</taxon>
        <taxon>Psorophora</taxon>
    </lineage>
</organism>
<dbReference type="AlphaFoldDB" id="T1D488"/>
<protein>
    <submittedName>
        <fullName evidence="7">Putative spatzle</fullName>
    </submittedName>
</protein>
<keyword evidence="3" id="KW-0325">Glycoprotein</keyword>
<evidence type="ECO:0000313" key="7">
    <source>
        <dbReference type="EMBL" id="JAA93799.1"/>
    </source>
</evidence>
<dbReference type="InterPro" id="IPR032104">
    <property type="entry name" value="Spaetzle"/>
</dbReference>
<accession>T1D488</accession>
<name>T1D488_9DIPT</name>
<dbReference type="GO" id="GO:0045087">
    <property type="term" value="P:innate immune response"/>
    <property type="evidence" value="ECO:0007669"/>
    <property type="project" value="TreeGrafter"/>
</dbReference>
<dbReference type="PANTHER" id="PTHR23199">
    <property type="entry name" value="NEUROTROPHIN 1-RELATED"/>
    <property type="match status" value="1"/>
</dbReference>
<feature type="domain" description="Spaetzle" evidence="6">
    <location>
        <begin position="252"/>
        <end position="343"/>
    </location>
</feature>
<keyword evidence="5" id="KW-0812">Transmembrane</keyword>
<feature type="compositionally biased region" description="Low complexity" evidence="4">
    <location>
        <begin position="132"/>
        <end position="153"/>
    </location>
</feature>